<dbReference type="EMBL" id="BLLK01000062">
    <property type="protein sequence ID" value="GFH59002.1"/>
    <property type="molecule type" value="Genomic_DNA"/>
</dbReference>
<reference evidence="2 3" key="1">
    <citation type="journal article" date="2021" name="Sci. Rep.">
        <title>The genome of the diatom Chaetoceros tenuissimus carries an ancient integrated fragment of an extant virus.</title>
        <authorList>
            <person name="Hongo Y."/>
            <person name="Kimura K."/>
            <person name="Takaki Y."/>
            <person name="Yoshida Y."/>
            <person name="Baba S."/>
            <person name="Kobayashi G."/>
            <person name="Nagasaki K."/>
            <person name="Hano T."/>
            <person name="Tomaru Y."/>
        </authorList>
    </citation>
    <scope>NUCLEOTIDE SEQUENCE [LARGE SCALE GENOMIC DNA]</scope>
    <source>
        <strain evidence="2 3">NIES-3715</strain>
    </source>
</reference>
<gene>
    <name evidence="2" type="ORF">CTEN210_15478</name>
</gene>
<evidence type="ECO:0008006" key="4">
    <source>
        <dbReference type="Google" id="ProtNLM"/>
    </source>
</evidence>
<feature type="transmembrane region" description="Helical" evidence="1">
    <location>
        <begin position="109"/>
        <end position="131"/>
    </location>
</feature>
<keyword evidence="1" id="KW-1133">Transmembrane helix</keyword>
<dbReference type="Proteomes" id="UP001054902">
    <property type="component" value="Unassembled WGS sequence"/>
</dbReference>
<keyword evidence="1" id="KW-0812">Transmembrane</keyword>
<proteinExistence type="predicted"/>
<feature type="transmembrane region" description="Helical" evidence="1">
    <location>
        <begin position="164"/>
        <end position="181"/>
    </location>
</feature>
<keyword evidence="3" id="KW-1185">Reference proteome</keyword>
<evidence type="ECO:0000313" key="3">
    <source>
        <dbReference type="Proteomes" id="UP001054902"/>
    </source>
</evidence>
<feature type="transmembrane region" description="Helical" evidence="1">
    <location>
        <begin position="193"/>
        <end position="215"/>
    </location>
</feature>
<feature type="transmembrane region" description="Helical" evidence="1">
    <location>
        <begin position="246"/>
        <end position="269"/>
    </location>
</feature>
<name>A0AAD3D7R8_9STRA</name>
<evidence type="ECO:0000256" key="1">
    <source>
        <dbReference type="SAM" id="Phobius"/>
    </source>
</evidence>
<comment type="caution">
    <text evidence="2">The sequence shown here is derived from an EMBL/GenBank/DDBJ whole genome shotgun (WGS) entry which is preliminary data.</text>
</comment>
<protein>
    <recommendedName>
        <fullName evidence="4">TLC domain-containing protein</fullName>
    </recommendedName>
</protein>
<feature type="transmembrane region" description="Helical" evidence="1">
    <location>
        <begin position="26"/>
        <end position="48"/>
    </location>
</feature>
<dbReference type="AlphaFoldDB" id="A0AAD3D7R8"/>
<keyword evidence="1" id="KW-0472">Membrane</keyword>
<organism evidence="2 3">
    <name type="scientific">Chaetoceros tenuissimus</name>
    <dbReference type="NCBI Taxonomy" id="426638"/>
    <lineage>
        <taxon>Eukaryota</taxon>
        <taxon>Sar</taxon>
        <taxon>Stramenopiles</taxon>
        <taxon>Ochrophyta</taxon>
        <taxon>Bacillariophyta</taxon>
        <taxon>Coscinodiscophyceae</taxon>
        <taxon>Chaetocerotophycidae</taxon>
        <taxon>Chaetocerotales</taxon>
        <taxon>Chaetocerotaceae</taxon>
        <taxon>Chaetoceros</taxon>
    </lineage>
</organism>
<feature type="transmembrane region" description="Helical" evidence="1">
    <location>
        <begin position="138"/>
        <end position="158"/>
    </location>
</feature>
<accession>A0AAD3D7R8</accession>
<sequence length="285" mass="32228">MASDLELVSTLHDKDGSSERDDLPSLIFTLLVTAAAVGTYNNIIFNILKTIFFNHYLEKRKMFRLTAYQITNMTINLFLGVYGIYTFYFSLPDLESVEITARIAGFKEYAIFGAIQCGYNIWALPVGFVWMGEPKSMLMHHIAVIIVAGISCFGTCGLRYHAPFFFGVIEISSVPLALMNFCKNNKDIVESRFPSLLLLCRITFSVVFVLVRVIMWTPLIKDVLYSSGLLAYSCKDVTCMVGVGSFWLSALFLTILQYYWATLIVKGYLDFFGVLPKPMNKDKTE</sequence>
<feature type="transmembrane region" description="Helical" evidence="1">
    <location>
        <begin position="69"/>
        <end position="89"/>
    </location>
</feature>
<evidence type="ECO:0000313" key="2">
    <source>
        <dbReference type="EMBL" id="GFH59002.1"/>
    </source>
</evidence>